<proteinExistence type="predicted"/>
<name>A0A4D4N9C7_STRAX</name>
<gene>
    <name evidence="1" type="ORF">SAV31267_095400</name>
</gene>
<accession>A0A4D4N9C7</accession>
<dbReference type="EMBL" id="BJHY01000002">
    <property type="protein sequence ID" value="GDY80055.1"/>
    <property type="molecule type" value="Genomic_DNA"/>
</dbReference>
<dbReference type="Proteomes" id="UP000299211">
    <property type="component" value="Unassembled WGS sequence"/>
</dbReference>
<evidence type="ECO:0000313" key="2">
    <source>
        <dbReference type="Proteomes" id="UP000299211"/>
    </source>
</evidence>
<comment type="caution">
    <text evidence="1">The sequence shown here is derived from an EMBL/GenBank/DDBJ whole genome shotgun (WGS) entry which is preliminary data.</text>
</comment>
<sequence>MATRSCAPETYRVPSPQSVGEALRFQSMTTEPQRFTILLVPEHVEDGDGVSTEDSAVRSAVVEATGETGATGYPRYAGDGIVADIDPRTRTVEAVLVDGAELDYGLNATVAS</sequence>
<reference evidence="1 2" key="1">
    <citation type="submission" date="2019-04" db="EMBL/GenBank/DDBJ databases">
        <title>Draft genome sequences of Streptomyces avermitilis ATCC 31267.</title>
        <authorList>
            <person name="Komaki H."/>
            <person name="Tamura T."/>
            <person name="Hosoyama A."/>
        </authorList>
    </citation>
    <scope>NUCLEOTIDE SEQUENCE [LARGE SCALE GENOMIC DNA]</scope>
    <source>
        <strain evidence="1 2">ATCC 31267</strain>
    </source>
</reference>
<protein>
    <submittedName>
        <fullName evidence="1">Uncharacterized protein</fullName>
    </submittedName>
</protein>
<organism evidence="1 2">
    <name type="scientific">Streptomyces avermitilis</name>
    <dbReference type="NCBI Taxonomy" id="33903"/>
    <lineage>
        <taxon>Bacteria</taxon>
        <taxon>Bacillati</taxon>
        <taxon>Actinomycetota</taxon>
        <taxon>Actinomycetes</taxon>
        <taxon>Kitasatosporales</taxon>
        <taxon>Streptomycetaceae</taxon>
        <taxon>Streptomyces</taxon>
    </lineage>
</organism>
<evidence type="ECO:0000313" key="1">
    <source>
        <dbReference type="EMBL" id="GDY80055.1"/>
    </source>
</evidence>
<dbReference type="AlphaFoldDB" id="A0A4D4N9C7"/>